<accession>A0A9D9GU16</accession>
<evidence type="ECO:0000256" key="1">
    <source>
        <dbReference type="SAM" id="Phobius"/>
    </source>
</evidence>
<keyword evidence="1" id="KW-0812">Transmembrane</keyword>
<dbReference type="PANTHER" id="PTHR42709">
    <property type="entry name" value="ALKALINE PHOSPHATASE LIKE PROTEIN"/>
    <property type="match status" value="1"/>
</dbReference>
<evidence type="ECO:0000313" key="4">
    <source>
        <dbReference type="Proteomes" id="UP000823630"/>
    </source>
</evidence>
<feature type="transmembrane region" description="Helical" evidence="1">
    <location>
        <begin position="169"/>
        <end position="190"/>
    </location>
</feature>
<reference evidence="3" key="1">
    <citation type="submission" date="2020-10" db="EMBL/GenBank/DDBJ databases">
        <authorList>
            <person name="Gilroy R."/>
        </authorList>
    </citation>
    <scope>NUCLEOTIDE SEQUENCE</scope>
    <source>
        <strain evidence="3">8207</strain>
    </source>
</reference>
<keyword evidence="1" id="KW-1133">Transmembrane helix</keyword>
<dbReference type="Pfam" id="PF09335">
    <property type="entry name" value="VTT_dom"/>
    <property type="match status" value="1"/>
</dbReference>
<protein>
    <submittedName>
        <fullName evidence="3">DedA family protein</fullName>
    </submittedName>
</protein>
<dbReference type="Proteomes" id="UP000823630">
    <property type="component" value="Unassembled WGS sequence"/>
</dbReference>
<feature type="transmembrane region" description="Helical" evidence="1">
    <location>
        <begin position="53"/>
        <end position="76"/>
    </location>
</feature>
<feature type="domain" description="VTT" evidence="2">
    <location>
        <begin position="51"/>
        <end position="143"/>
    </location>
</feature>
<gene>
    <name evidence="3" type="ORF">IAC69_01275</name>
</gene>
<evidence type="ECO:0000259" key="2">
    <source>
        <dbReference type="Pfam" id="PF09335"/>
    </source>
</evidence>
<dbReference type="PANTHER" id="PTHR42709:SF11">
    <property type="entry name" value="DEDA FAMILY PROTEIN"/>
    <property type="match status" value="1"/>
</dbReference>
<feature type="transmembrane region" description="Helical" evidence="1">
    <location>
        <begin position="15"/>
        <end position="33"/>
    </location>
</feature>
<proteinExistence type="predicted"/>
<comment type="caution">
    <text evidence="3">The sequence shown here is derived from an EMBL/GenBank/DDBJ whole genome shotgun (WGS) entry which is preliminary data.</text>
</comment>
<dbReference type="AlphaFoldDB" id="A0A9D9GU16"/>
<keyword evidence="1" id="KW-0472">Membrane</keyword>
<dbReference type="EMBL" id="JADINC010000023">
    <property type="protein sequence ID" value="MBO8425091.1"/>
    <property type="molecule type" value="Genomic_DNA"/>
</dbReference>
<dbReference type="InterPro" id="IPR051311">
    <property type="entry name" value="DedA_domain"/>
</dbReference>
<name>A0A9D9GU16_9PROT</name>
<dbReference type="GO" id="GO:0005886">
    <property type="term" value="C:plasma membrane"/>
    <property type="evidence" value="ECO:0007669"/>
    <property type="project" value="TreeGrafter"/>
</dbReference>
<evidence type="ECO:0000313" key="3">
    <source>
        <dbReference type="EMBL" id="MBO8425091.1"/>
    </source>
</evidence>
<reference evidence="3" key="2">
    <citation type="journal article" date="2021" name="PeerJ">
        <title>Extensive microbial diversity within the chicken gut microbiome revealed by metagenomics and culture.</title>
        <authorList>
            <person name="Gilroy R."/>
            <person name="Ravi A."/>
            <person name="Getino M."/>
            <person name="Pursley I."/>
            <person name="Horton D.L."/>
            <person name="Alikhan N.F."/>
            <person name="Baker D."/>
            <person name="Gharbi K."/>
            <person name="Hall N."/>
            <person name="Watson M."/>
            <person name="Adriaenssens E.M."/>
            <person name="Foster-Nyarko E."/>
            <person name="Jarju S."/>
            <person name="Secka A."/>
            <person name="Antonio M."/>
            <person name="Oren A."/>
            <person name="Chaudhuri R.R."/>
            <person name="La Ragione R."/>
            <person name="Hildebrand F."/>
            <person name="Pallen M.J."/>
        </authorList>
    </citation>
    <scope>NUCLEOTIDE SEQUENCE</scope>
    <source>
        <strain evidence="3">8207</strain>
    </source>
</reference>
<sequence>MKFAEYILSKSESRTYAWIVFILTICESIFLFIPPEVFMTPPIIANKRRAVPITIAASLGSIVGGILAYMIGAWLWDSLGQWIVNTFTNPELIETAIKPMFSKYGILIIVLTAVTPIPYKLLAIWLGFIGYPLWIFVGVSAIFRTGRFATIATLLYFFQERANAIVKKYFWPLTIGAIIAAGLGVGLISLF</sequence>
<dbReference type="InterPro" id="IPR032816">
    <property type="entry name" value="VTT_dom"/>
</dbReference>
<organism evidence="3 4">
    <name type="scientific">Candidatus Enterousia avistercoris</name>
    <dbReference type="NCBI Taxonomy" id="2840788"/>
    <lineage>
        <taxon>Bacteria</taxon>
        <taxon>Pseudomonadati</taxon>
        <taxon>Pseudomonadota</taxon>
        <taxon>Alphaproteobacteria</taxon>
        <taxon>Candidatus Enterousia</taxon>
    </lineage>
</organism>